<feature type="transmembrane region" description="Helical" evidence="1">
    <location>
        <begin position="31"/>
        <end position="52"/>
    </location>
</feature>
<reference evidence="2 3" key="2">
    <citation type="submission" date="2018-03" db="EMBL/GenBank/DDBJ databases">
        <title>Draft genome of Pseudomonas putida strain KT-27.</title>
        <authorList>
            <person name="Yoshizawa S."/>
            <person name="Khan N.H."/>
            <person name="Nishimura M."/>
            <person name="Chiura H.X."/>
            <person name="Ogura Y."/>
            <person name="Hayashi T."/>
            <person name="Kogure K."/>
        </authorList>
    </citation>
    <scope>NUCLEOTIDE SEQUENCE [LARGE SCALE GENOMIC DNA]</scope>
    <source>
        <strain evidence="2 3">KT-27</strain>
    </source>
</reference>
<proteinExistence type="predicted"/>
<accession>A0A2S3WEQ7</accession>
<evidence type="ECO:0000256" key="1">
    <source>
        <dbReference type="SAM" id="Phobius"/>
    </source>
</evidence>
<feature type="transmembrane region" description="Helical" evidence="1">
    <location>
        <begin position="64"/>
        <end position="88"/>
    </location>
</feature>
<dbReference type="AlphaFoldDB" id="A0A2S3WEQ7"/>
<keyword evidence="1" id="KW-1133">Transmembrane helix</keyword>
<name>A0A2S3WEQ7_PSEPU</name>
<sequence length="96" mass="10116">MSISDAVVIMGTIIGTMIALAAASQQTMSKLYAMAGVLIFLALVMLNGYQIVAFASAEGAPTRAQILSVIIASMSVVMLAAIGVLEVLMKRRQNKR</sequence>
<evidence type="ECO:0000313" key="3">
    <source>
        <dbReference type="Proteomes" id="UP000237194"/>
    </source>
</evidence>
<evidence type="ECO:0000313" key="2">
    <source>
        <dbReference type="EMBL" id="POF89381.1"/>
    </source>
</evidence>
<comment type="caution">
    <text evidence="2">The sequence shown here is derived from an EMBL/GenBank/DDBJ whole genome shotgun (WGS) entry which is preliminary data.</text>
</comment>
<keyword evidence="1" id="KW-0472">Membrane</keyword>
<dbReference type="Proteomes" id="UP000237194">
    <property type="component" value="Unassembled WGS sequence"/>
</dbReference>
<gene>
    <name evidence="2" type="ORF">BGP80_16005</name>
</gene>
<dbReference type="EMBL" id="MIND01000018">
    <property type="protein sequence ID" value="POF89381.1"/>
    <property type="molecule type" value="Genomic_DNA"/>
</dbReference>
<protein>
    <submittedName>
        <fullName evidence="2">Uncharacterized protein</fullName>
    </submittedName>
</protein>
<keyword evidence="1" id="KW-0812">Transmembrane</keyword>
<feature type="transmembrane region" description="Helical" evidence="1">
    <location>
        <begin position="6"/>
        <end position="24"/>
    </location>
</feature>
<reference evidence="2 3" key="1">
    <citation type="submission" date="2016-08" db="EMBL/GenBank/DDBJ databases">
        <authorList>
            <person name="Seilhamer J.J."/>
        </authorList>
    </citation>
    <scope>NUCLEOTIDE SEQUENCE [LARGE SCALE GENOMIC DNA]</scope>
    <source>
        <strain evidence="2 3">KT-27</strain>
    </source>
</reference>
<dbReference type="RefSeq" id="WP_103437439.1">
    <property type="nucleotide sequence ID" value="NZ_MIND01000018.1"/>
</dbReference>
<organism evidence="2 3">
    <name type="scientific">Pseudomonas putida</name>
    <name type="common">Arthrobacter siderocapsulatus</name>
    <dbReference type="NCBI Taxonomy" id="303"/>
    <lineage>
        <taxon>Bacteria</taxon>
        <taxon>Pseudomonadati</taxon>
        <taxon>Pseudomonadota</taxon>
        <taxon>Gammaproteobacteria</taxon>
        <taxon>Pseudomonadales</taxon>
        <taxon>Pseudomonadaceae</taxon>
        <taxon>Pseudomonas</taxon>
    </lineage>
</organism>